<gene>
    <name evidence="3" type="ORF">METZ01_LOCUS359115</name>
</gene>
<dbReference type="EMBL" id="UINC01127255">
    <property type="protein sequence ID" value="SVD06261.1"/>
    <property type="molecule type" value="Genomic_DNA"/>
</dbReference>
<dbReference type="InterPro" id="IPR037217">
    <property type="entry name" value="Trp/Indoleamine_2_3_dOase-like"/>
</dbReference>
<dbReference type="GO" id="GO:0046872">
    <property type="term" value="F:metal ion binding"/>
    <property type="evidence" value="ECO:0007669"/>
    <property type="project" value="UniProtKB-KW"/>
</dbReference>
<dbReference type="GO" id="GO:0020037">
    <property type="term" value="F:heme binding"/>
    <property type="evidence" value="ECO:0007669"/>
    <property type="project" value="InterPro"/>
</dbReference>
<dbReference type="GO" id="GO:0016491">
    <property type="term" value="F:oxidoreductase activity"/>
    <property type="evidence" value="ECO:0007669"/>
    <property type="project" value="UniProtKB-ARBA"/>
</dbReference>
<dbReference type="PANTHER" id="PTHR28657">
    <property type="entry name" value="INDOLEAMINE 2,3-DIOXYGENASE"/>
    <property type="match status" value="1"/>
</dbReference>
<keyword evidence="2" id="KW-0408">Iron</keyword>
<dbReference type="PANTHER" id="PTHR28657:SF5">
    <property type="entry name" value="INDOLEAMINE 2,3-DIOXYGENASE"/>
    <property type="match status" value="1"/>
</dbReference>
<dbReference type="Gene3D" id="1.20.58.480">
    <property type="match status" value="1"/>
</dbReference>
<dbReference type="SUPFAM" id="SSF140959">
    <property type="entry name" value="Indolic compounds 2,3-dioxygenase-like"/>
    <property type="match status" value="1"/>
</dbReference>
<name>A0A382SBH1_9ZZZZ</name>
<dbReference type="AlphaFoldDB" id="A0A382SBH1"/>
<evidence type="ECO:0000256" key="1">
    <source>
        <dbReference type="ARBA" id="ARBA00022723"/>
    </source>
</evidence>
<reference evidence="3" key="1">
    <citation type="submission" date="2018-05" db="EMBL/GenBank/DDBJ databases">
        <authorList>
            <person name="Lanie J.A."/>
            <person name="Ng W.-L."/>
            <person name="Kazmierczak K.M."/>
            <person name="Andrzejewski T.M."/>
            <person name="Davidsen T.M."/>
            <person name="Wayne K.J."/>
            <person name="Tettelin H."/>
            <person name="Glass J.I."/>
            <person name="Rusch D."/>
            <person name="Podicherti R."/>
            <person name="Tsui H.-C.T."/>
            <person name="Winkler M.E."/>
        </authorList>
    </citation>
    <scope>NUCLEOTIDE SEQUENCE</scope>
</reference>
<accession>A0A382SBH1</accession>
<evidence type="ECO:0000313" key="3">
    <source>
        <dbReference type="EMBL" id="SVD06261.1"/>
    </source>
</evidence>
<organism evidence="3">
    <name type="scientific">marine metagenome</name>
    <dbReference type="NCBI Taxonomy" id="408172"/>
    <lineage>
        <taxon>unclassified sequences</taxon>
        <taxon>metagenomes</taxon>
        <taxon>ecological metagenomes</taxon>
    </lineage>
</organism>
<dbReference type="GO" id="GO:0019441">
    <property type="term" value="P:L-tryptophan catabolic process to kynurenine"/>
    <property type="evidence" value="ECO:0007669"/>
    <property type="project" value="InterPro"/>
</dbReference>
<sequence length="175" mass="19182">MPQLLLKGEFRSTVEKLPLIDSSTLSEGPELDRAMLLLSMFANAFISCGPEPESKIPPPLAIPLANVAKRSGRPPIASHASIVLNNWRRIDKNASIELENLKTVQNFLGGQDEDWFFLTTVAIEFRGASAILAALEGLDAASTSDDQKVDEAFEKIEKSIESCIEILDRIPEKCS</sequence>
<evidence type="ECO:0000256" key="2">
    <source>
        <dbReference type="ARBA" id="ARBA00023004"/>
    </source>
</evidence>
<keyword evidence="1" id="KW-0479">Metal-binding</keyword>
<proteinExistence type="predicted"/>
<feature type="non-terminal residue" evidence="3">
    <location>
        <position position="175"/>
    </location>
</feature>
<protein>
    <submittedName>
        <fullName evidence="3">Uncharacterized protein</fullName>
    </submittedName>
</protein>
<dbReference type="Pfam" id="PF01231">
    <property type="entry name" value="IDO"/>
    <property type="match status" value="1"/>
</dbReference>
<dbReference type="InterPro" id="IPR000898">
    <property type="entry name" value="Indolamine_dOase"/>
</dbReference>